<keyword evidence="4" id="KW-1185">Reference proteome</keyword>
<organism evidence="3 4">
    <name type="scientific">Cryphonectria parasitica (strain ATCC 38755 / EP155)</name>
    <dbReference type="NCBI Taxonomy" id="660469"/>
    <lineage>
        <taxon>Eukaryota</taxon>
        <taxon>Fungi</taxon>
        <taxon>Dikarya</taxon>
        <taxon>Ascomycota</taxon>
        <taxon>Pezizomycotina</taxon>
        <taxon>Sordariomycetes</taxon>
        <taxon>Sordariomycetidae</taxon>
        <taxon>Diaporthales</taxon>
        <taxon>Cryphonectriaceae</taxon>
        <taxon>Cryphonectria-Endothia species complex</taxon>
        <taxon>Cryphonectria</taxon>
    </lineage>
</organism>
<proteinExistence type="predicted"/>
<dbReference type="AlphaFoldDB" id="A0A9P4XTF2"/>
<dbReference type="RefSeq" id="XP_040771658.1">
    <property type="nucleotide sequence ID" value="XM_040922769.1"/>
</dbReference>
<name>A0A9P4XTF2_CRYP1</name>
<keyword evidence="1" id="KW-0175">Coiled coil</keyword>
<evidence type="ECO:0000313" key="3">
    <source>
        <dbReference type="EMBL" id="KAF3760679.1"/>
    </source>
</evidence>
<evidence type="ECO:0000256" key="1">
    <source>
        <dbReference type="SAM" id="Coils"/>
    </source>
</evidence>
<evidence type="ECO:0000256" key="2">
    <source>
        <dbReference type="SAM" id="MobiDB-lite"/>
    </source>
</evidence>
<dbReference type="EMBL" id="MU032352">
    <property type="protein sequence ID" value="KAF3760679.1"/>
    <property type="molecule type" value="Genomic_DNA"/>
</dbReference>
<feature type="coiled-coil region" evidence="1">
    <location>
        <begin position="215"/>
        <end position="242"/>
    </location>
</feature>
<dbReference type="GeneID" id="63839898"/>
<comment type="caution">
    <text evidence="3">The sequence shown here is derived from an EMBL/GenBank/DDBJ whole genome shotgun (WGS) entry which is preliminary data.</text>
</comment>
<accession>A0A9P4XTF2</accession>
<reference evidence="3" key="1">
    <citation type="journal article" date="2020" name="Phytopathology">
        <title>Genome sequence of the chestnut blight fungus Cryphonectria parasitica EP155: A fundamental resource for an archetypical invasive plant pathogen.</title>
        <authorList>
            <person name="Crouch J.A."/>
            <person name="Dawe A."/>
            <person name="Aerts A."/>
            <person name="Barry K."/>
            <person name="Churchill A.C.L."/>
            <person name="Grimwood J."/>
            <person name="Hillman B."/>
            <person name="Milgroom M.G."/>
            <person name="Pangilinan J."/>
            <person name="Smith M."/>
            <person name="Salamov A."/>
            <person name="Schmutz J."/>
            <person name="Yadav J."/>
            <person name="Grigoriev I.V."/>
            <person name="Nuss D."/>
        </authorList>
    </citation>
    <scope>NUCLEOTIDE SEQUENCE</scope>
    <source>
        <strain evidence="3">EP155</strain>
    </source>
</reference>
<dbReference type="Proteomes" id="UP000803844">
    <property type="component" value="Unassembled WGS sequence"/>
</dbReference>
<sequence>MATASGAGDDDTGRRDVAASEDMNLRQDPPPRPVTTYDTPEEEDEIEDQVVAWVERSENSAYLRSWDPRPLRQMPLLSSFWGYDEDWYRNKLWNEALHVTRVAGRRLTPEELSLFTFHVSKGVVAASYDRPFALGVTAFLLWRGAATFRMPFYQPKFVRFAHPQMTRLPFLTSMAWHGTRIGAYGAVAYVAFGLLSQRYQTYMMNTFGDAGLEHELGLKKLVEDTQDNLQRLEREAERRRRLGGQIDE</sequence>
<protein>
    <submittedName>
        <fullName evidence="3">Uncharacterized protein</fullName>
    </submittedName>
</protein>
<gene>
    <name evidence="3" type="ORF">M406DRAFT_353492</name>
</gene>
<dbReference type="OrthoDB" id="4204700at2759"/>
<feature type="region of interest" description="Disordered" evidence="2">
    <location>
        <begin position="1"/>
        <end position="45"/>
    </location>
</feature>
<evidence type="ECO:0000313" key="4">
    <source>
        <dbReference type="Proteomes" id="UP000803844"/>
    </source>
</evidence>